<feature type="region of interest" description="Disordered" evidence="1">
    <location>
        <begin position="16"/>
        <end position="45"/>
    </location>
</feature>
<sequence>MKIGFSNLMMINTRREPSSGLSAARVTGQPLSVAAPNTDDPQTKRLKKQKEAFEALASLPSPKESAMQNASQKVGFLKQRLESLKAMMRFASPEQLKSMASELKSIARELGVAARQLSGGGTSTAGPTVSPTVNAAQPANNVSEVPSTDSAQSVGSDSNAQGADTALASAEAAISAEMDDELKEQEQSLNSDDAIEKVAGEALAFANVSQRDDNRSTTVSASEHALRSILTDARKELQEAINELKMRLREEDKEARREPKKAEEDMAKLDRSLAQSTSNALYSALGQMLPGATSDASSAAATIDVEA</sequence>
<keyword evidence="3" id="KW-1185">Reference proteome</keyword>
<reference evidence="2 3" key="1">
    <citation type="submission" date="2018-12" db="EMBL/GenBank/DDBJ databases">
        <title>three novel Halomonas strain isolated from plants.</title>
        <authorList>
            <person name="Sun C."/>
        </authorList>
    </citation>
    <scope>NUCLEOTIDE SEQUENCE [LARGE SCALE GENOMIC DNA]</scope>
    <source>
        <strain evidence="2 3">RC</strain>
    </source>
</reference>
<protein>
    <submittedName>
        <fullName evidence="2">Uncharacterized protein</fullName>
    </submittedName>
</protein>
<evidence type="ECO:0000313" key="3">
    <source>
        <dbReference type="Proteomes" id="UP000286912"/>
    </source>
</evidence>
<evidence type="ECO:0000313" key="2">
    <source>
        <dbReference type="EMBL" id="RUR49414.1"/>
    </source>
</evidence>
<dbReference type="RefSeq" id="WP_126981432.1">
    <property type="nucleotide sequence ID" value="NZ_RZHD01000002.1"/>
</dbReference>
<accession>A0A3S0WQL4</accession>
<dbReference type="Proteomes" id="UP000286912">
    <property type="component" value="Unassembled WGS sequence"/>
</dbReference>
<feature type="compositionally biased region" description="Basic and acidic residues" evidence="1">
    <location>
        <begin position="249"/>
        <end position="271"/>
    </location>
</feature>
<name>A0A3S0WQL4_9GAMM</name>
<feature type="region of interest" description="Disordered" evidence="1">
    <location>
        <begin position="249"/>
        <end position="273"/>
    </location>
</feature>
<dbReference type="OrthoDB" id="6158335at2"/>
<comment type="caution">
    <text evidence="2">The sequence shown here is derived from an EMBL/GenBank/DDBJ whole genome shotgun (WGS) entry which is preliminary data.</text>
</comment>
<organism evidence="2 3">
    <name type="scientific">Vreelandella populi</name>
    <dbReference type="NCBI Taxonomy" id="2498858"/>
    <lineage>
        <taxon>Bacteria</taxon>
        <taxon>Pseudomonadati</taxon>
        <taxon>Pseudomonadota</taxon>
        <taxon>Gammaproteobacteria</taxon>
        <taxon>Oceanospirillales</taxon>
        <taxon>Halomonadaceae</taxon>
        <taxon>Vreelandella</taxon>
    </lineage>
</organism>
<feature type="region of interest" description="Disordered" evidence="1">
    <location>
        <begin position="117"/>
        <end position="167"/>
    </location>
</feature>
<proteinExistence type="predicted"/>
<gene>
    <name evidence="2" type="ORF">ELY37_01565</name>
</gene>
<dbReference type="AlphaFoldDB" id="A0A3S0WQL4"/>
<feature type="compositionally biased region" description="Polar residues" evidence="1">
    <location>
        <begin position="124"/>
        <end position="162"/>
    </location>
</feature>
<evidence type="ECO:0000256" key="1">
    <source>
        <dbReference type="SAM" id="MobiDB-lite"/>
    </source>
</evidence>
<dbReference type="EMBL" id="RZHD01000002">
    <property type="protein sequence ID" value="RUR49414.1"/>
    <property type="molecule type" value="Genomic_DNA"/>
</dbReference>